<evidence type="ECO:0000259" key="3">
    <source>
        <dbReference type="Pfam" id="PF00061"/>
    </source>
</evidence>
<comment type="similarity">
    <text evidence="1">Belongs to the calycin superfamily. Lipocalin family.</text>
</comment>
<feature type="domain" description="Lipocalin/cytosolic fatty-acid binding" evidence="3">
    <location>
        <begin position="32"/>
        <end position="166"/>
    </location>
</feature>
<dbReference type="EMBL" id="JQ340879">
    <property type="protein sequence ID" value="AFH66955.1"/>
    <property type="molecule type" value="mRNA"/>
</dbReference>
<accession>I0BWR4</accession>
<dbReference type="SUPFAM" id="SSF50814">
    <property type="entry name" value="Lipocalins"/>
    <property type="match status" value="1"/>
</dbReference>
<dbReference type="Pfam" id="PF00061">
    <property type="entry name" value="Lipocalin"/>
    <property type="match status" value="1"/>
</dbReference>
<dbReference type="InterPro" id="IPR002345">
    <property type="entry name" value="Lipocalin"/>
</dbReference>
<dbReference type="PANTHER" id="PTHR11430">
    <property type="entry name" value="LIPOCALIN"/>
    <property type="match status" value="1"/>
</dbReference>
<dbReference type="InterPro" id="IPR000566">
    <property type="entry name" value="Lipocln_cytosolic_FA-bd_dom"/>
</dbReference>
<feature type="signal peptide" evidence="2">
    <location>
        <begin position="1"/>
        <end position="18"/>
    </location>
</feature>
<dbReference type="AlphaFoldDB" id="I0BWR4"/>
<dbReference type="PANTHER" id="PTHR11430:SF76">
    <property type="entry name" value="MAJOR URINARY PROTEIN 1-RELATED"/>
    <property type="match status" value="1"/>
</dbReference>
<dbReference type="PRINTS" id="PR01254">
    <property type="entry name" value="PGNDSYNTHASE"/>
</dbReference>
<dbReference type="GO" id="GO:0036094">
    <property type="term" value="F:small molecule binding"/>
    <property type="evidence" value="ECO:0007669"/>
    <property type="project" value="InterPro"/>
</dbReference>
<keyword evidence="2" id="KW-0732">Signal</keyword>
<evidence type="ECO:0000313" key="4">
    <source>
        <dbReference type="EMBL" id="AFH66955.1"/>
    </source>
</evidence>
<feature type="chain" id="PRO_5003624670" evidence="2">
    <location>
        <begin position="19"/>
        <end position="170"/>
    </location>
</feature>
<organism evidence="4">
    <name type="scientific">Dispholidus typus</name>
    <name type="common">Boomslang</name>
    <name type="synonym">Bucephalus typus</name>
    <dbReference type="NCBI Taxonomy" id="46295"/>
    <lineage>
        <taxon>Eukaryota</taxon>
        <taxon>Metazoa</taxon>
        <taxon>Chordata</taxon>
        <taxon>Craniata</taxon>
        <taxon>Vertebrata</taxon>
        <taxon>Euteleostomi</taxon>
        <taxon>Lepidosauria</taxon>
        <taxon>Squamata</taxon>
        <taxon>Bifurcata</taxon>
        <taxon>Unidentata</taxon>
        <taxon>Episquamata</taxon>
        <taxon>Toxicofera</taxon>
        <taxon>Serpentes</taxon>
        <taxon>Colubroidea</taxon>
        <taxon>Colubridae</taxon>
        <taxon>Colubrinae</taxon>
        <taxon>Dispholidus</taxon>
    </lineage>
</organism>
<evidence type="ECO:0000256" key="1">
    <source>
        <dbReference type="ARBA" id="ARBA00006889"/>
    </source>
</evidence>
<dbReference type="GO" id="GO:0005615">
    <property type="term" value="C:extracellular space"/>
    <property type="evidence" value="ECO:0007669"/>
    <property type="project" value="TreeGrafter"/>
</dbReference>
<proteinExistence type="evidence at transcript level"/>
<sequence>MKSLLLALGLALCYVAQAEWKVVITTNQENLGRWMTTAVACNSRDTLEQIRGMPAFIADLSRPQEDVFSILAYIPMPDGCKNVTYQFRKGEDGKYHGASDDTKVTVESVKAYGEFIMTVINVEDHFRTSSLHGRKVTQDPEILQKFKEECKKLGYSEDEIVILNPTVKCQ</sequence>
<dbReference type="Gene3D" id="2.40.128.20">
    <property type="match status" value="1"/>
</dbReference>
<protein>
    <submittedName>
        <fullName evidence="4">Lipocalin</fullName>
    </submittedName>
</protein>
<name>I0BWR4_DISTY</name>
<evidence type="ECO:0000256" key="2">
    <source>
        <dbReference type="SAM" id="SignalP"/>
    </source>
</evidence>
<dbReference type="PROSITE" id="PS50007">
    <property type="entry name" value="PIPLC_X_DOMAIN"/>
    <property type="match status" value="1"/>
</dbReference>
<dbReference type="InterPro" id="IPR012674">
    <property type="entry name" value="Calycin"/>
</dbReference>
<reference evidence="4" key="1">
    <citation type="journal article" date="2012" name="Toxicon">
        <title>Novel transcripts in the maxillary venom glands of advanced snakes.</title>
        <authorList>
            <person name="Fry B.G."/>
            <person name="Scheib H."/>
            <person name="Junqueira de Azevedo I.D."/>
            <person name="Silva D.A."/>
            <person name="Casewell N.R."/>
        </authorList>
    </citation>
    <scope>NUCLEOTIDE SEQUENCE</scope>
    <source>
        <tissue evidence="4">Maxillary venom gland</tissue>
    </source>
</reference>